<dbReference type="EMBL" id="JBHUHY010000003">
    <property type="protein sequence ID" value="MFD2186445.1"/>
    <property type="molecule type" value="Genomic_DNA"/>
</dbReference>
<evidence type="ECO:0000313" key="2">
    <source>
        <dbReference type="EMBL" id="MFD2186445.1"/>
    </source>
</evidence>
<name>A0ABW5AVA6_9FLAO</name>
<feature type="signal peptide" evidence="1">
    <location>
        <begin position="1"/>
        <end position="19"/>
    </location>
</feature>
<proteinExistence type="predicted"/>
<feature type="chain" id="PRO_5045182982" evidence="1">
    <location>
        <begin position="20"/>
        <end position="320"/>
    </location>
</feature>
<sequence>MKKKLYFSYLLMFPLFVMSQGENFDYDIHNKKVSYYIDYEIKRGSKQVPYTSRYLNMQGKGLAQPLQFFHDEEIIPDLKTKYLFFKKDSIIKEVLHEWDVRNFEKSKNNKKPLDFQKALIKKYTELEDKLTKIFGKSEIKGSLEDLSLIDKKEGLRKSNTWTPNDSTKVSLYIMISNYYEQIGRTTKNPIHRIRLYITRDVQKKRNEADIGKRLKELTIKSEAYLLTLRNGDMEKSKTFLSERLIDRVTNQQIEDLISNIDFSQELKMYHHGVQMTMTGDTYLSLFYRYKKDTLTPPKEMIKILFDETDKVIGIQPVKLQ</sequence>
<dbReference type="RefSeq" id="WP_378319419.1">
    <property type="nucleotide sequence ID" value="NZ_JBHUHY010000003.1"/>
</dbReference>
<dbReference type="Proteomes" id="UP001597344">
    <property type="component" value="Unassembled WGS sequence"/>
</dbReference>
<keyword evidence="1" id="KW-0732">Signal</keyword>
<accession>A0ABW5AVA6</accession>
<evidence type="ECO:0000313" key="3">
    <source>
        <dbReference type="Proteomes" id="UP001597344"/>
    </source>
</evidence>
<comment type="caution">
    <text evidence="2">The sequence shown here is derived from an EMBL/GenBank/DDBJ whole genome shotgun (WGS) entry which is preliminary data.</text>
</comment>
<gene>
    <name evidence="2" type="ORF">ACFSJT_06545</name>
</gene>
<protein>
    <submittedName>
        <fullName evidence="2">Uncharacterized protein</fullName>
    </submittedName>
</protein>
<evidence type="ECO:0000256" key="1">
    <source>
        <dbReference type="SAM" id="SignalP"/>
    </source>
</evidence>
<reference evidence="3" key="1">
    <citation type="journal article" date="2019" name="Int. J. Syst. Evol. Microbiol.">
        <title>The Global Catalogue of Microorganisms (GCM) 10K type strain sequencing project: providing services to taxonomists for standard genome sequencing and annotation.</title>
        <authorList>
            <consortium name="The Broad Institute Genomics Platform"/>
            <consortium name="The Broad Institute Genome Sequencing Center for Infectious Disease"/>
            <person name="Wu L."/>
            <person name="Ma J."/>
        </authorList>
    </citation>
    <scope>NUCLEOTIDE SEQUENCE [LARGE SCALE GENOMIC DNA]</scope>
    <source>
        <strain evidence="3">DT92</strain>
    </source>
</reference>
<organism evidence="2 3">
    <name type="scientific">Aquimarina celericrescens</name>
    <dbReference type="NCBI Taxonomy" id="1964542"/>
    <lineage>
        <taxon>Bacteria</taxon>
        <taxon>Pseudomonadati</taxon>
        <taxon>Bacteroidota</taxon>
        <taxon>Flavobacteriia</taxon>
        <taxon>Flavobacteriales</taxon>
        <taxon>Flavobacteriaceae</taxon>
        <taxon>Aquimarina</taxon>
    </lineage>
</organism>
<keyword evidence="3" id="KW-1185">Reference proteome</keyword>